<dbReference type="SUPFAM" id="SSF52087">
    <property type="entry name" value="CRAL/TRIO domain"/>
    <property type="match status" value="1"/>
</dbReference>
<accession>A0A7S0ZGV5</accession>
<evidence type="ECO:0000313" key="2">
    <source>
        <dbReference type="EMBL" id="CAD8821398.1"/>
    </source>
</evidence>
<dbReference type="CDD" id="cd00170">
    <property type="entry name" value="SEC14"/>
    <property type="match status" value="1"/>
</dbReference>
<dbReference type="AlphaFoldDB" id="A0A7S0ZGV5"/>
<reference evidence="2" key="1">
    <citation type="submission" date="2021-01" db="EMBL/GenBank/DDBJ databases">
        <authorList>
            <person name="Corre E."/>
            <person name="Pelletier E."/>
            <person name="Niang G."/>
            <person name="Scheremetjew M."/>
            <person name="Finn R."/>
            <person name="Kale V."/>
            <person name="Holt S."/>
            <person name="Cochrane G."/>
            <person name="Meng A."/>
            <person name="Brown T."/>
            <person name="Cohen L."/>
        </authorList>
    </citation>
    <scope>NUCLEOTIDE SEQUENCE</scope>
    <source>
        <strain evidence="2">CCMP3278</strain>
    </source>
</reference>
<dbReference type="GO" id="GO:0008526">
    <property type="term" value="F:phosphatidylinositol transfer activity"/>
    <property type="evidence" value="ECO:0007669"/>
    <property type="project" value="TreeGrafter"/>
</dbReference>
<dbReference type="InterPro" id="IPR001251">
    <property type="entry name" value="CRAL-TRIO_dom"/>
</dbReference>
<gene>
    <name evidence="2" type="ORF">TOLI1172_LOCUS5793</name>
</gene>
<proteinExistence type="predicted"/>
<dbReference type="PANTHER" id="PTHR45824:SF29">
    <property type="entry name" value="GH16843P"/>
    <property type="match status" value="1"/>
</dbReference>
<sequence>MVEVLVMSILVSEEERNNLSKFRLLLEESDDFTDPESLEFCDDSTLVRFLRARQGNVESAHAMIRATLKWREENETSKIVCSACKTDPKSHSTRIIGWCMKGRPVFYSSFASQTSRDPEDNIDHIIALLESTFKMISAQSFVWVIDFAGFQTGDITPSTGRQALKLFCDNYPERLGAAYLLDSPLVFSGLWRVLKQWIEPTTERKISFVRLRDRNMKLKNVFDSNLLNRLDEEIKRIRNTDSQIDLHEWWNELPPVPPRGPNRSIVNA</sequence>
<dbReference type="SMART" id="SM01100">
    <property type="entry name" value="CRAL_TRIO_N"/>
    <property type="match status" value="1"/>
</dbReference>
<feature type="domain" description="CRAL-TRIO" evidence="1">
    <location>
        <begin position="95"/>
        <end position="242"/>
    </location>
</feature>
<dbReference type="Pfam" id="PF00650">
    <property type="entry name" value="CRAL_TRIO"/>
    <property type="match status" value="1"/>
</dbReference>
<dbReference type="Pfam" id="PF03765">
    <property type="entry name" value="CRAL_TRIO_N"/>
    <property type="match status" value="1"/>
</dbReference>
<dbReference type="SMART" id="SM00516">
    <property type="entry name" value="SEC14"/>
    <property type="match status" value="1"/>
</dbReference>
<dbReference type="InterPro" id="IPR036865">
    <property type="entry name" value="CRAL-TRIO_dom_sf"/>
</dbReference>
<dbReference type="InterPro" id="IPR052578">
    <property type="entry name" value="PI_Transfer_CRAL-TRIO"/>
</dbReference>
<name>A0A7S0ZGV5_9RHOD</name>
<dbReference type="Gene3D" id="3.40.525.10">
    <property type="entry name" value="CRAL-TRIO lipid binding domain"/>
    <property type="match status" value="1"/>
</dbReference>
<dbReference type="PANTHER" id="PTHR45824">
    <property type="entry name" value="GH16843P"/>
    <property type="match status" value="1"/>
</dbReference>
<protein>
    <recommendedName>
        <fullName evidence="1">CRAL-TRIO domain-containing protein</fullName>
    </recommendedName>
</protein>
<organism evidence="2">
    <name type="scientific">Timspurckia oligopyrenoides</name>
    <dbReference type="NCBI Taxonomy" id="708627"/>
    <lineage>
        <taxon>Eukaryota</taxon>
        <taxon>Rhodophyta</taxon>
        <taxon>Bangiophyceae</taxon>
        <taxon>Porphyridiales</taxon>
        <taxon>Porphyridiaceae</taxon>
        <taxon>Timspurckia</taxon>
    </lineage>
</organism>
<dbReference type="PROSITE" id="PS50191">
    <property type="entry name" value="CRAL_TRIO"/>
    <property type="match status" value="1"/>
</dbReference>
<evidence type="ECO:0000259" key="1">
    <source>
        <dbReference type="PROSITE" id="PS50191"/>
    </source>
</evidence>
<dbReference type="InterPro" id="IPR036273">
    <property type="entry name" value="CRAL/TRIO_N_dom_sf"/>
</dbReference>
<dbReference type="SUPFAM" id="SSF46938">
    <property type="entry name" value="CRAL/TRIO N-terminal domain"/>
    <property type="match status" value="1"/>
</dbReference>
<dbReference type="EMBL" id="HBFP01008091">
    <property type="protein sequence ID" value="CAD8821398.1"/>
    <property type="molecule type" value="Transcribed_RNA"/>
</dbReference>
<dbReference type="InterPro" id="IPR011074">
    <property type="entry name" value="CRAL/TRIO_N_dom"/>
</dbReference>